<evidence type="ECO:0000256" key="9">
    <source>
        <dbReference type="ARBA" id="ARBA00023136"/>
    </source>
</evidence>
<feature type="transmembrane region" description="Helical" evidence="12">
    <location>
        <begin position="131"/>
        <end position="153"/>
    </location>
</feature>
<reference evidence="16" key="1">
    <citation type="submission" date="2017-12" db="EMBL/GenBank/DDBJ databases">
        <authorList>
            <consortium name="DOE Joint Genome Institute"/>
            <person name="Mondo S.J."/>
            <person name="Kjaerbolling I."/>
            <person name="Vesth T.C."/>
            <person name="Frisvad J.C."/>
            <person name="Nybo J.L."/>
            <person name="Theobald S."/>
            <person name="Kuo A."/>
            <person name="Bowyer P."/>
            <person name="Matsuda Y."/>
            <person name="Lyhne E.K."/>
            <person name="Kogle M.E."/>
            <person name="Clum A."/>
            <person name="Lipzen A."/>
            <person name="Salamov A."/>
            <person name="Ngan C.Y."/>
            <person name="Daum C."/>
            <person name="Chiniquy J."/>
            <person name="Barry K."/>
            <person name="LaButti K."/>
            <person name="Haridas S."/>
            <person name="Simmons B.A."/>
            <person name="Magnuson J.K."/>
            <person name="Mortensen U.H."/>
            <person name="Larsen T.O."/>
            <person name="Grigoriev I.V."/>
            <person name="Baker S.E."/>
            <person name="Andersen M.R."/>
            <person name="Nordberg H.P."/>
            <person name="Cantor M.N."/>
            <person name="Hua S.X."/>
        </authorList>
    </citation>
    <scope>NUCLEOTIDE SEQUENCE [LARGE SCALE GENOMIC DNA]</scope>
    <source>
        <strain evidence="16">IBT 19404</strain>
    </source>
</reference>
<dbReference type="FunFam" id="1.20.1560.10:FF:000066">
    <property type="entry name" value="ABC multidrug transporter (Eurofung)"/>
    <property type="match status" value="1"/>
</dbReference>
<keyword evidence="10" id="KW-0325">Glycoprotein</keyword>
<dbReference type="OrthoDB" id="6500128at2759"/>
<dbReference type="Pfam" id="PF24357">
    <property type="entry name" value="TMD0_ABC"/>
    <property type="match status" value="1"/>
</dbReference>
<dbReference type="GO" id="GO:0016887">
    <property type="term" value="F:ATP hydrolysis activity"/>
    <property type="evidence" value="ECO:0007669"/>
    <property type="project" value="InterPro"/>
</dbReference>
<dbReference type="Proteomes" id="UP000235023">
    <property type="component" value="Unassembled WGS sequence"/>
</dbReference>
<dbReference type="GO" id="GO:0003697">
    <property type="term" value="F:single-stranded DNA binding"/>
    <property type="evidence" value="ECO:0007669"/>
    <property type="project" value="InterPro"/>
</dbReference>
<evidence type="ECO:0000256" key="8">
    <source>
        <dbReference type="ARBA" id="ARBA00022989"/>
    </source>
</evidence>
<feature type="transmembrane region" description="Helical" evidence="12">
    <location>
        <begin position="159"/>
        <end position="175"/>
    </location>
</feature>
<feature type="transmembrane region" description="Helical" evidence="12">
    <location>
        <begin position="99"/>
        <end position="119"/>
    </location>
</feature>
<evidence type="ECO:0000313" key="16">
    <source>
        <dbReference type="Proteomes" id="UP000235023"/>
    </source>
</evidence>
<keyword evidence="9 12" id="KW-0472">Membrane</keyword>
<feature type="region of interest" description="Disordered" evidence="11">
    <location>
        <begin position="814"/>
        <end position="859"/>
    </location>
</feature>
<dbReference type="InterPro" id="IPR003593">
    <property type="entry name" value="AAA+_ATPase"/>
</dbReference>
<evidence type="ECO:0000259" key="14">
    <source>
        <dbReference type="PROSITE" id="PS50929"/>
    </source>
</evidence>
<dbReference type="FunFam" id="1.20.1560.10:FF:000055">
    <property type="entry name" value="ABC multidrug transporter (Eurofung)"/>
    <property type="match status" value="1"/>
</dbReference>
<dbReference type="SMART" id="SM00382">
    <property type="entry name" value="AAA"/>
    <property type="match status" value="2"/>
</dbReference>
<organism evidence="15 16">
    <name type="scientific">Aspergillus taichungensis</name>
    <dbReference type="NCBI Taxonomy" id="482145"/>
    <lineage>
        <taxon>Eukaryota</taxon>
        <taxon>Fungi</taxon>
        <taxon>Dikarya</taxon>
        <taxon>Ascomycota</taxon>
        <taxon>Pezizomycotina</taxon>
        <taxon>Eurotiomycetes</taxon>
        <taxon>Eurotiomycetidae</taxon>
        <taxon>Eurotiales</taxon>
        <taxon>Aspergillaceae</taxon>
        <taxon>Aspergillus</taxon>
        <taxon>Aspergillus subgen. Circumdati</taxon>
    </lineage>
</organism>
<evidence type="ECO:0000256" key="2">
    <source>
        <dbReference type="ARBA" id="ARBA00009726"/>
    </source>
</evidence>
<keyword evidence="6" id="KW-0547">Nucleotide-binding</keyword>
<comment type="subcellular location">
    <subcellularLocation>
        <location evidence="1">Cell membrane</location>
        <topology evidence="1">Multi-pass membrane protein</topology>
    </subcellularLocation>
</comment>
<dbReference type="GO" id="GO:0006281">
    <property type="term" value="P:DNA repair"/>
    <property type="evidence" value="ECO:0007669"/>
    <property type="project" value="InterPro"/>
</dbReference>
<dbReference type="InterPro" id="IPR044746">
    <property type="entry name" value="ABCC_6TM_D1"/>
</dbReference>
<dbReference type="PROSITE" id="PS00618">
    <property type="entry name" value="RECF_2"/>
    <property type="match status" value="1"/>
</dbReference>
<evidence type="ECO:0000256" key="3">
    <source>
        <dbReference type="ARBA" id="ARBA00022448"/>
    </source>
</evidence>
<evidence type="ECO:0000259" key="13">
    <source>
        <dbReference type="PROSITE" id="PS50893"/>
    </source>
</evidence>
<dbReference type="PROSITE" id="PS50893">
    <property type="entry name" value="ABC_TRANSPORTER_2"/>
    <property type="match status" value="2"/>
</dbReference>
<dbReference type="CDD" id="cd18579">
    <property type="entry name" value="ABC_6TM_ABCC_D1"/>
    <property type="match status" value="1"/>
</dbReference>
<dbReference type="InterPro" id="IPR018078">
    <property type="entry name" value="DNA-binding_RecF_CS"/>
</dbReference>
<dbReference type="CDD" id="cd18580">
    <property type="entry name" value="ABC_6TM_ABCC_D2"/>
    <property type="match status" value="1"/>
</dbReference>
<dbReference type="InterPro" id="IPR027417">
    <property type="entry name" value="P-loop_NTPase"/>
</dbReference>
<evidence type="ECO:0000256" key="11">
    <source>
        <dbReference type="SAM" id="MobiDB-lite"/>
    </source>
</evidence>
<protein>
    <submittedName>
        <fullName evidence="15">Putative multidrug resistance-associated protein</fullName>
    </submittedName>
</protein>
<feature type="transmembrane region" description="Helical" evidence="12">
    <location>
        <begin position="927"/>
        <end position="949"/>
    </location>
</feature>
<evidence type="ECO:0000256" key="4">
    <source>
        <dbReference type="ARBA" id="ARBA00022475"/>
    </source>
</evidence>
<dbReference type="InterPro" id="IPR044726">
    <property type="entry name" value="ABCC_6TM_D2"/>
</dbReference>
<dbReference type="InterPro" id="IPR003439">
    <property type="entry name" value="ABC_transporter-like_ATP-bd"/>
</dbReference>
<feature type="transmembrane region" description="Helical" evidence="12">
    <location>
        <begin position="1100"/>
        <end position="1128"/>
    </location>
</feature>
<feature type="transmembrane region" description="Helical" evidence="12">
    <location>
        <begin position="402"/>
        <end position="420"/>
    </location>
</feature>
<keyword evidence="7" id="KW-0067">ATP-binding</keyword>
<dbReference type="SUPFAM" id="SSF90123">
    <property type="entry name" value="ABC transporter transmembrane region"/>
    <property type="match status" value="2"/>
</dbReference>
<dbReference type="PANTHER" id="PTHR24223">
    <property type="entry name" value="ATP-BINDING CASSETTE SUB-FAMILY C"/>
    <property type="match status" value="1"/>
</dbReference>
<dbReference type="FunFam" id="3.40.50.300:FF:002145">
    <property type="entry name" value="ABC transporter (MsbA subfamily)"/>
    <property type="match status" value="1"/>
</dbReference>
<evidence type="ECO:0000256" key="6">
    <source>
        <dbReference type="ARBA" id="ARBA00022741"/>
    </source>
</evidence>
<evidence type="ECO:0000313" key="15">
    <source>
        <dbReference type="EMBL" id="PLN79612.1"/>
    </source>
</evidence>
<feature type="transmembrane region" description="Helical" evidence="12">
    <location>
        <begin position="66"/>
        <end position="87"/>
    </location>
</feature>
<dbReference type="PROSITE" id="PS50929">
    <property type="entry name" value="ABC_TM1F"/>
    <property type="match status" value="2"/>
</dbReference>
<feature type="transmembrane region" description="Helical" evidence="12">
    <location>
        <begin position="33"/>
        <end position="54"/>
    </location>
</feature>
<feature type="transmembrane region" description="Helical" evidence="12">
    <location>
        <begin position="457"/>
        <end position="474"/>
    </location>
</feature>
<evidence type="ECO:0000256" key="1">
    <source>
        <dbReference type="ARBA" id="ARBA00004651"/>
    </source>
</evidence>
<keyword evidence="4" id="KW-1003">Cell membrane</keyword>
<evidence type="ECO:0000256" key="12">
    <source>
        <dbReference type="SAM" id="Phobius"/>
    </source>
</evidence>
<evidence type="ECO:0000256" key="7">
    <source>
        <dbReference type="ARBA" id="ARBA00022840"/>
    </source>
</evidence>
<feature type="transmembrane region" description="Helical" evidence="12">
    <location>
        <begin position="1025"/>
        <end position="1045"/>
    </location>
</feature>
<feature type="domain" description="ABC transmembrane type-1" evidence="14">
    <location>
        <begin position="274"/>
        <end position="551"/>
    </location>
</feature>
<dbReference type="InterPro" id="IPR050173">
    <property type="entry name" value="ABC_transporter_C-like"/>
</dbReference>
<dbReference type="InterPro" id="IPR056227">
    <property type="entry name" value="TMD0_ABC"/>
</dbReference>
<dbReference type="EMBL" id="KZ559558">
    <property type="protein sequence ID" value="PLN79612.1"/>
    <property type="molecule type" value="Genomic_DNA"/>
</dbReference>
<feature type="transmembrane region" description="Helical" evidence="12">
    <location>
        <begin position="998"/>
        <end position="1019"/>
    </location>
</feature>
<dbReference type="PROSITE" id="PS00211">
    <property type="entry name" value="ABC_TRANSPORTER_1"/>
    <property type="match status" value="1"/>
</dbReference>
<dbReference type="InterPro" id="IPR011527">
    <property type="entry name" value="ABC1_TM_dom"/>
</dbReference>
<evidence type="ECO:0000256" key="10">
    <source>
        <dbReference type="ARBA" id="ARBA00023180"/>
    </source>
</evidence>
<keyword evidence="8 12" id="KW-1133">Transmembrane helix</keyword>
<comment type="similarity">
    <text evidence="2">Belongs to the ABC transporter superfamily. ABCC family. Conjugate transporter (TC 3.A.1.208) subfamily.</text>
</comment>
<feature type="transmembrane region" description="Helical" evidence="12">
    <location>
        <begin position="261"/>
        <end position="287"/>
    </location>
</feature>
<dbReference type="GO" id="GO:0005524">
    <property type="term" value="F:ATP binding"/>
    <property type="evidence" value="ECO:0007669"/>
    <property type="project" value="UniProtKB-KW"/>
</dbReference>
<evidence type="ECO:0000256" key="5">
    <source>
        <dbReference type="ARBA" id="ARBA00022692"/>
    </source>
</evidence>
<keyword evidence="5 12" id="KW-0812">Transmembrane</keyword>
<feature type="domain" description="ABC transporter" evidence="13">
    <location>
        <begin position="1207"/>
        <end position="1441"/>
    </location>
</feature>
<name>A0A2J5HQP5_9EURO</name>
<feature type="compositionally biased region" description="Basic and acidic residues" evidence="11">
    <location>
        <begin position="834"/>
        <end position="844"/>
    </location>
</feature>
<feature type="domain" description="ABC transporter" evidence="13">
    <location>
        <begin position="600"/>
        <end position="824"/>
    </location>
</feature>
<feature type="transmembrane region" description="Helical" evidence="12">
    <location>
        <begin position="884"/>
        <end position="907"/>
    </location>
</feature>
<sequence length="1446" mass="159959">MSATCSTGSDRHFGPRVAINCRNFDFTLLFEDAMLIMLPAGLFMVLFLARLEILRRNPVKVMSYKLAACKVALLTTLFVLLVVYAVLRIRTSVLHTSLSLTSDIFNIVGVAGAVVLSFLEDQRSMRPSDLLVIYFSLLSLLWIPRLRSLWLISSSGPCRVLWTTIYIVAVLIAFLESTRKVKTLRPLYKHVTVEQASGFWSRSIFRWIVPSIRLGYSTILSVGDMPRVDESLQGEVAREKLDRAWAQSKGRYRLIKAVFRAYRWTALSGVVPRLILAGFTFCQPFLITSTVDYFAGEATEKPTEYGRALVGAFLLVYLGIALSTSVYWRQTYRLGTMVRGGLISRLYCKTTVLSQEDVKESAALTLMGTDVERIVNSSRSLHEMWASILEVIVAVYLLQRQVFLACLVPAIICLACAFGTGPVSTRSAPAQRAWVERVEKRIAVTSSLLRDMKSVKMLGLTDVFFGLVTKLRVAELKTSSRFRKLLIGTVLLSNVPKDIAPYMTFAIYAIISAVQQNQSLMASQAFTSLSLITLMTTPLLEFVQAVPAFIQCVGCFERIEEHLERSAIIPPPPMSALTDEKFQRNEDAEKFSSAHAVVSFNGAEIAWSSDSEIVFQDLTLEVGTGITMITGPVGSGKSALIRSILGEMTVRKGSVRTTFGYIAYCSQEPWIVDNTIRHNITGGTQFDAEWYDFTVSACGLKDDFRYIPAGDMHVTGSNGSSLSGGQKQRVALARAIYSRLPVVLIDDIFNGLDSKRVSSIATTLFAEDGHFRKAGITVILATHTDSLLSYADKIIVVDHGAAVYGSSHANLTDRTPGAISENPNVAHAEAPGPDTRKGPAEENQRLAAEGDTSETGLGIDEVDFSRRDGTWEVYTYYISSAGPWIAVAFVASVSAWTFLSTFSTLWIQWWSESNARDPNGRVGWYLGFYTGFTVVGIMACFMGCVLLFIHIINDTALALHTDLLETTLKAPWSFFQTTDVGIMTNRFSQDMDLIDMKLPVCVVNTVAYVALSLMNLILLCVVGKYMAITLPFLIIASVAIQRIYLRTSRQVRLLDIEAKAPLYTHFAETIDGISSLRAFGWSEAFQTECNKRINQSQRPFYALLCLQQWLTLVLNLVIAAMAVILVAIATCLRGQFSAGGMGVALNMVLSLNQILVAAIQAWTQLETSIGAVSRVHSFQKDTPCEDRALEAQALPLMSQEWPSEGAIAFENLTVAYQSTDRQPVIRDLTLKIKPGEKIALCGPSGSGKSSLIMTLLQMTEIRSGHVSIDSRDLTLVQPSEIRLRLNVIPQDPYFVPDTVRFNLNPHAVASDEEIISAVKKVGLGLWEKVQLNGGLDGDLDASQWSMGERQLLALARALTSRSPILILDEATSNVDPATESIMQQVIETEFARQTVIMVMHRLRYVTRFDRVVLVKEGELVECDSPAALLARDSEFAQIFATFMKER</sequence>
<accession>A0A2J5HQP5</accession>
<proteinExistence type="inferred from homology"/>
<keyword evidence="3" id="KW-0813">Transport</keyword>
<dbReference type="GO" id="GO:0005886">
    <property type="term" value="C:plasma membrane"/>
    <property type="evidence" value="ECO:0007669"/>
    <property type="project" value="UniProtKB-SubCell"/>
</dbReference>
<dbReference type="SUPFAM" id="SSF52540">
    <property type="entry name" value="P-loop containing nucleoside triphosphate hydrolases"/>
    <property type="match status" value="2"/>
</dbReference>
<dbReference type="Pfam" id="PF00005">
    <property type="entry name" value="ABC_tran"/>
    <property type="match status" value="2"/>
</dbReference>
<dbReference type="Pfam" id="PF00664">
    <property type="entry name" value="ABC_membrane"/>
    <property type="match status" value="1"/>
</dbReference>
<dbReference type="Gene3D" id="1.20.1560.10">
    <property type="entry name" value="ABC transporter type 1, transmembrane domain"/>
    <property type="match status" value="2"/>
</dbReference>
<dbReference type="InterPro" id="IPR017871">
    <property type="entry name" value="ABC_transporter-like_CS"/>
</dbReference>
<dbReference type="InterPro" id="IPR036640">
    <property type="entry name" value="ABC1_TM_sf"/>
</dbReference>
<feature type="transmembrane region" description="Helical" evidence="12">
    <location>
        <begin position="307"/>
        <end position="328"/>
    </location>
</feature>
<keyword evidence="16" id="KW-1185">Reference proteome</keyword>
<dbReference type="Gene3D" id="3.40.50.300">
    <property type="entry name" value="P-loop containing nucleotide triphosphate hydrolases"/>
    <property type="match status" value="2"/>
</dbReference>
<feature type="domain" description="ABC transmembrane type-1" evidence="14">
    <location>
        <begin position="895"/>
        <end position="1167"/>
    </location>
</feature>
<dbReference type="PANTHER" id="PTHR24223:SF404">
    <property type="entry name" value="ABC MULTIDRUG TRANSPORTER (EUROFUNG)-RELATED"/>
    <property type="match status" value="1"/>
</dbReference>
<dbReference type="GO" id="GO:0140359">
    <property type="term" value="F:ABC-type transporter activity"/>
    <property type="evidence" value="ECO:0007669"/>
    <property type="project" value="InterPro"/>
</dbReference>
<gene>
    <name evidence="15" type="ORF">BDW42DRAFT_172628</name>
</gene>